<reference evidence="3" key="1">
    <citation type="submission" date="2016-10" db="EMBL/GenBank/DDBJ databases">
        <authorList>
            <person name="Varghese N."/>
            <person name="Submissions S."/>
        </authorList>
    </citation>
    <scope>NUCLEOTIDE SEQUENCE [LARGE SCALE GENOMIC DNA]</scope>
    <source>
        <strain evidence="3">DSM 44437</strain>
    </source>
</reference>
<sequence length="337" mass="38119">MERVSDWLGRPADEVDRLVHPVELERVLGAIHELNRRAAASDPEMFYRQQLLLSRIYTTQLRVAPGEPSAEGSTALHRVTRLLEQATAAAEDSRIEAGSLDNAPAEPAEFVSWLKKLARRHTVFKHPYYTDFIRDRADSEAIRRYMIQESVIDGRFDDLLALMQVGTSGPAKMEIARNFWDEMGNGNPAEVHTHLFKQIFEVFDITDDELENALTANALLSGNLAVMLCRYRSSYPEAVGFLGMTEWLVPDRFVQVVHAWERLGLPDVGIVYHRLHITVDAQHAAGWFHNVIKPAATSPAMRRGIARGTLWRLNSSQRYLDERMSEVDLSARLTTAG</sequence>
<evidence type="ECO:0000313" key="2">
    <source>
        <dbReference type="EMBL" id="SER50515.1"/>
    </source>
</evidence>
<gene>
    <name evidence="2" type="ORF">SAMN04488000_109218</name>
</gene>
<keyword evidence="1" id="KW-0560">Oxidoreductase</keyword>
<dbReference type="SUPFAM" id="SSF48613">
    <property type="entry name" value="Heme oxygenase-like"/>
    <property type="match status" value="1"/>
</dbReference>
<evidence type="ECO:0000313" key="3">
    <source>
        <dbReference type="Proteomes" id="UP000199503"/>
    </source>
</evidence>
<keyword evidence="3" id="KW-1185">Reference proteome</keyword>
<protein>
    <submittedName>
        <fullName evidence="2">Iron-containing redox enzyme</fullName>
    </submittedName>
</protein>
<evidence type="ECO:0000256" key="1">
    <source>
        <dbReference type="ARBA" id="ARBA00023002"/>
    </source>
</evidence>
<dbReference type="STRING" id="65499.SAMN04488000_109218"/>
<name>A0A1H9PRS6_9PSEU</name>
<dbReference type="Pfam" id="PF14518">
    <property type="entry name" value="Haem_oxygenas_2"/>
    <property type="match status" value="1"/>
</dbReference>
<dbReference type="PANTHER" id="PTHR40279:SF3">
    <property type="entry name" value="4-AMINOBENZOATE SYNTHASE"/>
    <property type="match status" value="1"/>
</dbReference>
<organism evidence="2 3">
    <name type="scientific">Lentzea albida</name>
    <dbReference type="NCBI Taxonomy" id="65499"/>
    <lineage>
        <taxon>Bacteria</taxon>
        <taxon>Bacillati</taxon>
        <taxon>Actinomycetota</taxon>
        <taxon>Actinomycetes</taxon>
        <taxon>Pseudonocardiales</taxon>
        <taxon>Pseudonocardiaceae</taxon>
        <taxon>Lentzea</taxon>
    </lineage>
</organism>
<dbReference type="GO" id="GO:0016491">
    <property type="term" value="F:oxidoreductase activity"/>
    <property type="evidence" value="ECO:0007669"/>
    <property type="project" value="UniProtKB-KW"/>
</dbReference>
<proteinExistence type="predicted"/>
<dbReference type="EMBL" id="FOFV01000009">
    <property type="protein sequence ID" value="SER50515.1"/>
    <property type="molecule type" value="Genomic_DNA"/>
</dbReference>
<dbReference type="SMART" id="SM01236">
    <property type="entry name" value="Haem_oxygenase_2"/>
    <property type="match status" value="1"/>
</dbReference>
<dbReference type="Proteomes" id="UP000199503">
    <property type="component" value="Unassembled WGS sequence"/>
</dbReference>
<dbReference type="PANTHER" id="PTHR40279">
    <property type="entry name" value="PQQC-LIKE PROTEIN"/>
    <property type="match status" value="1"/>
</dbReference>
<dbReference type="Gene3D" id="1.20.910.10">
    <property type="entry name" value="Heme oxygenase-like"/>
    <property type="match status" value="1"/>
</dbReference>
<dbReference type="AlphaFoldDB" id="A0A1H9PRS6"/>
<dbReference type="InterPro" id="IPR039068">
    <property type="entry name" value="PqqC-like"/>
</dbReference>
<dbReference type="InterPro" id="IPR016084">
    <property type="entry name" value="Haem_Oase-like_multi-hlx"/>
</dbReference>
<accession>A0A1H9PRS6</accession>